<evidence type="ECO:0000256" key="4">
    <source>
        <dbReference type="ARBA" id="ARBA00022989"/>
    </source>
</evidence>
<keyword evidence="5 6" id="KW-0472">Membrane</keyword>
<feature type="transmembrane region" description="Helical" evidence="6">
    <location>
        <begin position="103"/>
        <end position="123"/>
    </location>
</feature>
<dbReference type="RefSeq" id="WP_105958319.1">
    <property type="nucleotide sequence ID" value="NZ_PVNS01000004.1"/>
</dbReference>
<evidence type="ECO:0008006" key="9">
    <source>
        <dbReference type="Google" id="ProtNLM"/>
    </source>
</evidence>
<dbReference type="Gene3D" id="1.20.1260.100">
    <property type="entry name" value="TspO/MBR protein"/>
    <property type="match status" value="1"/>
</dbReference>
<feature type="transmembrane region" description="Helical" evidence="6">
    <location>
        <begin position="46"/>
        <end position="68"/>
    </location>
</feature>
<dbReference type="Proteomes" id="UP000243650">
    <property type="component" value="Unassembled WGS sequence"/>
</dbReference>
<feature type="transmembrane region" description="Helical" evidence="6">
    <location>
        <begin position="192"/>
        <end position="210"/>
    </location>
</feature>
<proteinExistence type="inferred from homology"/>
<dbReference type="PANTHER" id="PTHR33802">
    <property type="entry name" value="SI:CH211-161H7.5-RELATED"/>
    <property type="match status" value="1"/>
</dbReference>
<evidence type="ECO:0000256" key="6">
    <source>
        <dbReference type="SAM" id="Phobius"/>
    </source>
</evidence>
<dbReference type="AlphaFoldDB" id="A0A2P6MIQ0"/>
<dbReference type="OrthoDB" id="5189031at2"/>
<feature type="transmembrane region" description="Helical" evidence="6">
    <location>
        <begin position="135"/>
        <end position="156"/>
    </location>
</feature>
<evidence type="ECO:0000313" key="8">
    <source>
        <dbReference type="Proteomes" id="UP000243650"/>
    </source>
</evidence>
<name>A0A2P6MIQ0_ALKUR</name>
<dbReference type="Pfam" id="PF03073">
    <property type="entry name" value="TspO_MBR"/>
    <property type="match status" value="1"/>
</dbReference>
<feature type="transmembrane region" description="Helical" evidence="6">
    <location>
        <begin position="162"/>
        <end position="185"/>
    </location>
</feature>
<accession>A0A2P6MIQ0</accession>
<reference evidence="7 8" key="1">
    <citation type="submission" date="2018-03" db="EMBL/GenBank/DDBJ databases">
        <title>Bacillus urumqiensis sp. nov., a moderately haloalkaliphilic bacterium isolated from a salt lake.</title>
        <authorList>
            <person name="Zhao B."/>
            <person name="Liao Z."/>
        </authorList>
    </citation>
    <scope>NUCLEOTIDE SEQUENCE [LARGE SCALE GENOMIC DNA]</scope>
    <source>
        <strain evidence="7 8">BZ-SZ-XJ18</strain>
    </source>
</reference>
<keyword evidence="3 6" id="KW-0812">Transmembrane</keyword>
<keyword evidence="4 6" id="KW-1133">Transmembrane helix</keyword>
<dbReference type="PANTHER" id="PTHR33802:SF1">
    <property type="entry name" value="XK-RELATED PROTEIN"/>
    <property type="match status" value="1"/>
</dbReference>
<dbReference type="GO" id="GO:0016020">
    <property type="term" value="C:membrane"/>
    <property type="evidence" value="ECO:0007669"/>
    <property type="project" value="UniProtKB-SubCell"/>
</dbReference>
<sequence length="244" mass="27334">MWRWINFAVVIVVIAMNGLANALPLNGNTTGDLSDRVNVLFTPAGYVFSIWGLIYTSLFLWTLWGLLSKRSTVQLMAAKAGPWIVASSVFNISWLFSFHYEQFAWSLLPMTLLLGAVIFQYRAVKEGNFLEKFPFAVYMGWVSVAFIVNIGIFFNMTGFSEGLFFSNVIWTVVTLPAAAVIALLVQRLICNIVYPLVFLWAFIGIAVERWVEYPSIAVSAVVSSAFLSAGILAVWWKCVKKSKK</sequence>
<evidence type="ECO:0000256" key="3">
    <source>
        <dbReference type="ARBA" id="ARBA00022692"/>
    </source>
</evidence>
<protein>
    <recommendedName>
        <fullName evidence="9">Tryptophan-rich sensory protein</fullName>
    </recommendedName>
</protein>
<evidence type="ECO:0000256" key="5">
    <source>
        <dbReference type="ARBA" id="ARBA00023136"/>
    </source>
</evidence>
<dbReference type="EMBL" id="PVNS01000004">
    <property type="protein sequence ID" value="PRO66128.1"/>
    <property type="molecule type" value="Genomic_DNA"/>
</dbReference>
<keyword evidence="8" id="KW-1185">Reference proteome</keyword>
<dbReference type="InterPro" id="IPR038330">
    <property type="entry name" value="TspO/MBR-related_sf"/>
</dbReference>
<evidence type="ECO:0000256" key="1">
    <source>
        <dbReference type="ARBA" id="ARBA00004141"/>
    </source>
</evidence>
<evidence type="ECO:0000256" key="2">
    <source>
        <dbReference type="ARBA" id="ARBA00007524"/>
    </source>
</evidence>
<feature type="transmembrane region" description="Helical" evidence="6">
    <location>
        <begin position="80"/>
        <end position="97"/>
    </location>
</feature>
<evidence type="ECO:0000313" key="7">
    <source>
        <dbReference type="EMBL" id="PRO66128.1"/>
    </source>
</evidence>
<organism evidence="7 8">
    <name type="scientific">Alkalicoccus urumqiensis</name>
    <name type="common">Bacillus urumqiensis</name>
    <dbReference type="NCBI Taxonomy" id="1548213"/>
    <lineage>
        <taxon>Bacteria</taxon>
        <taxon>Bacillati</taxon>
        <taxon>Bacillota</taxon>
        <taxon>Bacilli</taxon>
        <taxon>Bacillales</taxon>
        <taxon>Bacillaceae</taxon>
        <taxon>Alkalicoccus</taxon>
    </lineage>
</organism>
<feature type="transmembrane region" description="Helical" evidence="6">
    <location>
        <begin position="216"/>
        <end position="236"/>
    </location>
</feature>
<comment type="subcellular location">
    <subcellularLocation>
        <location evidence="1">Membrane</location>
        <topology evidence="1">Multi-pass membrane protein</topology>
    </subcellularLocation>
</comment>
<comment type="caution">
    <text evidence="7">The sequence shown here is derived from an EMBL/GenBank/DDBJ whole genome shotgun (WGS) entry which is preliminary data.</text>
</comment>
<comment type="similarity">
    <text evidence="2">Belongs to the TspO/BZRP family.</text>
</comment>
<gene>
    <name evidence="7" type="ORF">C6I21_04825</name>
</gene>
<dbReference type="InterPro" id="IPR004307">
    <property type="entry name" value="TspO_MBR"/>
</dbReference>